<evidence type="ECO:0000313" key="1">
    <source>
        <dbReference type="EMBL" id="QMV40019.1"/>
    </source>
</evidence>
<dbReference type="Gene3D" id="1.20.120.450">
    <property type="entry name" value="dinb family like domain"/>
    <property type="match status" value="1"/>
</dbReference>
<dbReference type="InterPro" id="IPR034660">
    <property type="entry name" value="DinB/YfiT-like"/>
</dbReference>
<dbReference type="KEGG" id="cchl:FPL14_01490"/>
<dbReference type="EMBL" id="CP041969">
    <property type="protein sequence ID" value="QMV40019.1"/>
    <property type="molecule type" value="Genomic_DNA"/>
</dbReference>
<dbReference type="RefSeq" id="WP_182301353.1">
    <property type="nucleotide sequence ID" value="NZ_CP041969.1"/>
</dbReference>
<sequence>MVDHIRFPIGKFEQIMNPTAEERANLIDQVPEIARSLRTIVNDLTPEKLNIPYRQGGWTIKQIIHPGWSSSEIYMAQLAPHFANRI</sequence>
<accession>A0A7G5BST5</accession>
<evidence type="ECO:0000313" key="2">
    <source>
        <dbReference type="Proteomes" id="UP000515679"/>
    </source>
</evidence>
<organism evidence="1 2">
    <name type="scientific">Cohnella cholangitidis</name>
    <dbReference type="NCBI Taxonomy" id="2598458"/>
    <lineage>
        <taxon>Bacteria</taxon>
        <taxon>Bacillati</taxon>
        <taxon>Bacillota</taxon>
        <taxon>Bacilli</taxon>
        <taxon>Bacillales</taxon>
        <taxon>Paenibacillaceae</taxon>
        <taxon>Cohnella</taxon>
    </lineage>
</organism>
<dbReference type="Proteomes" id="UP000515679">
    <property type="component" value="Chromosome"/>
</dbReference>
<protein>
    <submittedName>
        <fullName evidence="1">Uncharacterized protein</fullName>
    </submittedName>
</protein>
<gene>
    <name evidence="1" type="ORF">FPL14_01490</name>
</gene>
<dbReference type="SUPFAM" id="SSF109854">
    <property type="entry name" value="DinB/YfiT-like putative metalloenzymes"/>
    <property type="match status" value="1"/>
</dbReference>
<reference evidence="1 2" key="1">
    <citation type="submission" date="2019-07" db="EMBL/GenBank/DDBJ databases">
        <authorList>
            <person name="Kim J.K."/>
            <person name="Cheong H.-M."/>
            <person name="Choi Y."/>
            <person name="Hwang K.J."/>
            <person name="Lee S."/>
            <person name="Choi C."/>
        </authorList>
    </citation>
    <scope>NUCLEOTIDE SEQUENCE [LARGE SCALE GENOMIC DNA]</scope>
    <source>
        <strain evidence="1 2">KS 22</strain>
    </source>
</reference>
<keyword evidence="2" id="KW-1185">Reference proteome</keyword>
<proteinExistence type="predicted"/>
<dbReference type="AlphaFoldDB" id="A0A7G5BST5"/>
<name>A0A7G5BST5_9BACL</name>